<accession>A0A5J6MZ06</accession>
<dbReference type="InterPro" id="IPR013154">
    <property type="entry name" value="ADH-like_N"/>
</dbReference>
<keyword evidence="4 8" id="KW-0479">Metal-binding</keyword>
<dbReference type="CDD" id="cd08297">
    <property type="entry name" value="CAD3"/>
    <property type="match status" value="1"/>
</dbReference>
<feature type="domain" description="Enoyl reductase (ER)" evidence="9">
    <location>
        <begin position="14"/>
        <end position="339"/>
    </location>
</feature>
<dbReference type="Pfam" id="PF00107">
    <property type="entry name" value="ADH_zinc_N"/>
    <property type="match status" value="1"/>
</dbReference>
<gene>
    <name evidence="10" type="ORF">FRZ61_21230</name>
</gene>
<keyword evidence="11" id="KW-1185">Reference proteome</keyword>
<dbReference type="RefSeq" id="WP_151117333.1">
    <property type="nucleotide sequence ID" value="NZ_CP042582.1"/>
</dbReference>
<comment type="similarity">
    <text evidence="2 8">Belongs to the zinc-containing alcohol dehydrogenase family.</text>
</comment>
<dbReference type="PROSITE" id="PS00059">
    <property type="entry name" value="ADH_ZINC"/>
    <property type="match status" value="1"/>
</dbReference>
<dbReference type="Proteomes" id="UP000325797">
    <property type="component" value="Chromosome"/>
</dbReference>
<evidence type="ECO:0000256" key="6">
    <source>
        <dbReference type="ARBA" id="ARBA00023002"/>
    </source>
</evidence>
<dbReference type="InterPro" id="IPR020843">
    <property type="entry name" value="ER"/>
</dbReference>
<dbReference type="InterPro" id="IPR002328">
    <property type="entry name" value="ADH_Zn_CS"/>
</dbReference>
<dbReference type="PANTHER" id="PTHR42940:SF8">
    <property type="entry name" value="VACUOLAR PROTEIN SORTING-ASSOCIATED PROTEIN 11"/>
    <property type="match status" value="1"/>
</dbReference>
<dbReference type="AlphaFoldDB" id="A0A5J6MZ06"/>
<evidence type="ECO:0000313" key="10">
    <source>
        <dbReference type="EMBL" id="QEX22193.1"/>
    </source>
</evidence>
<dbReference type="FunFam" id="3.40.50.720:FF:000039">
    <property type="entry name" value="Alcohol dehydrogenase AdhP"/>
    <property type="match status" value="1"/>
</dbReference>
<dbReference type="Gene3D" id="3.40.50.720">
    <property type="entry name" value="NAD(P)-binding Rossmann-like Domain"/>
    <property type="match status" value="1"/>
</dbReference>
<keyword evidence="6" id="KW-0560">Oxidoreductase</keyword>
<reference evidence="10 11" key="1">
    <citation type="submission" date="2019-08" db="EMBL/GenBank/DDBJ databases">
        <title>Hyperibacter terrae gen. nov., sp. nov. and Hyperibacter viscosus sp. nov., two new members in the family Rhodospirillaceae isolated from the rhizosphere of Hypericum perforatum.</title>
        <authorList>
            <person name="Noviana Z."/>
        </authorList>
    </citation>
    <scope>NUCLEOTIDE SEQUENCE [LARGE SCALE GENOMIC DNA]</scope>
    <source>
        <strain evidence="10 11">R5959</strain>
    </source>
</reference>
<dbReference type="SMART" id="SM00829">
    <property type="entry name" value="PKS_ER"/>
    <property type="match status" value="1"/>
</dbReference>
<organism evidence="10 11">
    <name type="scientific">Hypericibacter adhaerens</name>
    <dbReference type="NCBI Taxonomy" id="2602016"/>
    <lineage>
        <taxon>Bacteria</taxon>
        <taxon>Pseudomonadati</taxon>
        <taxon>Pseudomonadota</taxon>
        <taxon>Alphaproteobacteria</taxon>
        <taxon>Rhodospirillales</taxon>
        <taxon>Dongiaceae</taxon>
        <taxon>Hypericibacter</taxon>
    </lineage>
</organism>
<dbReference type="KEGG" id="hadh:FRZ61_21230"/>
<dbReference type="EMBL" id="CP042582">
    <property type="protein sequence ID" value="QEX22193.1"/>
    <property type="molecule type" value="Genomic_DNA"/>
</dbReference>
<dbReference type="Pfam" id="PF08240">
    <property type="entry name" value="ADH_N"/>
    <property type="match status" value="1"/>
</dbReference>
<evidence type="ECO:0000259" key="9">
    <source>
        <dbReference type="SMART" id="SM00829"/>
    </source>
</evidence>
<evidence type="ECO:0000256" key="1">
    <source>
        <dbReference type="ARBA" id="ARBA00001947"/>
    </source>
</evidence>
<evidence type="ECO:0000256" key="3">
    <source>
        <dbReference type="ARBA" id="ARBA00013190"/>
    </source>
</evidence>
<evidence type="ECO:0000256" key="8">
    <source>
        <dbReference type="RuleBase" id="RU361277"/>
    </source>
</evidence>
<protein>
    <recommendedName>
        <fullName evidence="3">alcohol dehydrogenase</fullName>
        <ecNumber evidence="3">1.1.1.1</ecNumber>
    </recommendedName>
</protein>
<proteinExistence type="inferred from homology"/>
<evidence type="ECO:0000256" key="5">
    <source>
        <dbReference type="ARBA" id="ARBA00022833"/>
    </source>
</evidence>
<comment type="cofactor">
    <cofactor evidence="1 8">
        <name>Zn(2+)</name>
        <dbReference type="ChEBI" id="CHEBI:29105"/>
    </cofactor>
</comment>
<dbReference type="SUPFAM" id="SSF50129">
    <property type="entry name" value="GroES-like"/>
    <property type="match status" value="1"/>
</dbReference>
<sequence length="341" mass="35407">MARTMKAAVVRQFGKPLTIEEIPVPTPGPGEVLVKIMATGVCHTDLHAADGDWPVKPTPPFVPGHEGAGIVAAVGAGVTQLKEGDPVGIAWLHDACGCCEHCITGWETLCESQRDSGYSVNGSFAEYAIGSAAYVGRLPAKTDFVAMAPILCAGVTTYKGIKETEARPGEWIAISGIGGLGHVAIQYAKAMGLHVAALDVTEEKLALARRLGAEITVNAKSPDAAAQIVKQTGGGAHGVLVTAVSPPAFSQALHLVRRKGTVSLVGLPPGDFATPIFDVVLKRITLRGSIVGTRKDLAEAIEFAAEGKVKAHIHQKPLADINAVFAGLKAGTIDGRVVIPF</sequence>
<dbReference type="EC" id="1.1.1.1" evidence="3"/>
<evidence type="ECO:0000313" key="11">
    <source>
        <dbReference type="Proteomes" id="UP000325797"/>
    </source>
</evidence>
<dbReference type="OrthoDB" id="5295340at2"/>
<evidence type="ECO:0000256" key="7">
    <source>
        <dbReference type="ARBA" id="ARBA00023027"/>
    </source>
</evidence>
<evidence type="ECO:0000256" key="4">
    <source>
        <dbReference type="ARBA" id="ARBA00022723"/>
    </source>
</evidence>
<dbReference type="SUPFAM" id="SSF51735">
    <property type="entry name" value="NAD(P)-binding Rossmann-fold domains"/>
    <property type="match status" value="1"/>
</dbReference>
<dbReference type="Gene3D" id="3.90.180.10">
    <property type="entry name" value="Medium-chain alcohol dehydrogenases, catalytic domain"/>
    <property type="match status" value="1"/>
</dbReference>
<dbReference type="FunFam" id="3.90.180.10:FF:000002">
    <property type="entry name" value="Alcohol dehydrogenase AdhP"/>
    <property type="match status" value="1"/>
</dbReference>
<dbReference type="InterPro" id="IPR011032">
    <property type="entry name" value="GroES-like_sf"/>
</dbReference>
<name>A0A5J6MZ06_9PROT</name>
<evidence type="ECO:0000256" key="2">
    <source>
        <dbReference type="ARBA" id="ARBA00008072"/>
    </source>
</evidence>
<dbReference type="InterPro" id="IPR036291">
    <property type="entry name" value="NAD(P)-bd_dom_sf"/>
</dbReference>
<keyword evidence="7" id="KW-0520">NAD</keyword>
<dbReference type="NCBIfam" id="NF006940">
    <property type="entry name" value="PRK09422.1"/>
    <property type="match status" value="1"/>
</dbReference>
<dbReference type="PANTHER" id="PTHR42940">
    <property type="entry name" value="ALCOHOL DEHYDROGENASE 1-RELATED"/>
    <property type="match status" value="1"/>
</dbReference>
<dbReference type="GO" id="GO:0008270">
    <property type="term" value="F:zinc ion binding"/>
    <property type="evidence" value="ECO:0007669"/>
    <property type="project" value="InterPro"/>
</dbReference>
<dbReference type="InterPro" id="IPR013149">
    <property type="entry name" value="ADH-like_C"/>
</dbReference>
<dbReference type="GO" id="GO:0004022">
    <property type="term" value="F:alcohol dehydrogenase (NAD+) activity"/>
    <property type="evidence" value="ECO:0007669"/>
    <property type="project" value="UniProtKB-EC"/>
</dbReference>
<keyword evidence="5 8" id="KW-0862">Zinc</keyword>